<dbReference type="EMBL" id="JAKNSF020000129">
    <property type="protein sequence ID" value="KAK7713076.1"/>
    <property type="molecule type" value="Genomic_DNA"/>
</dbReference>
<dbReference type="Pfam" id="PF18647">
    <property type="entry name" value="Fungal_lectin_2"/>
    <property type="match status" value="1"/>
</dbReference>
<protein>
    <recommendedName>
        <fullName evidence="3">SGNH hydrolase-type esterase domain-containing protein</fullName>
    </recommendedName>
</protein>
<dbReference type="PANTHER" id="PTHR37981:SF1">
    <property type="entry name" value="SGNH HYDROLASE-TYPE ESTERASE DOMAIN-CONTAINING PROTEIN"/>
    <property type="match status" value="1"/>
</dbReference>
<dbReference type="CDD" id="cd01823">
    <property type="entry name" value="SEST_like"/>
    <property type="match status" value="1"/>
</dbReference>
<dbReference type="InterPro" id="IPR037460">
    <property type="entry name" value="SEST-like"/>
</dbReference>
<reference evidence="4 5" key="1">
    <citation type="submission" date="2024-02" db="EMBL/GenBank/DDBJ databases">
        <title>De novo assembly and annotation of 12 fungi associated with fruit tree decline syndrome in Ontario, Canada.</title>
        <authorList>
            <person name="Sulman M."/>
            <person name="Ellouze W."/>
            <person name="Ilyukhin E."/>
        </authorList>
    </citation>
    <scope>NUCLEOTIDE SEQUENCE [LARGE SCALE GENOMIC DNA]</scope>
    <source>
        <strain evidence="4 5">M169</strain>
    </source>
</reference>
<dbReference type="PANTHER" id="PTHR37981">
    <property type="entry name" value="LIPASE 2"/>
    <property type="match status" value="1"/>
</dbReference>
<feature type="domain" description="SGNH hydrolase-type esterase" evidence="3">
    <location>
        <begin position="70"/>
        <end position="270"/>
    </location>
</feature>
<name>A0ABR1NRZ6_DIAER</name>
<sequence length="669" mass="73610">MAGTSILLQVLLLGLPGFSIARTIPNSGLVHTDRLAQRAANETLINPIHGLLNKRDDDPADFGWIKRWAAVGDSFTAGIGSGTPLGSALSSNDDWKCSRYDRAYGKVLNRAFGSAVDKFQFVACSGDRTEDIYKQIQDMEGELDLVIMTAGGNDLCLADMISSCVFFKHTDDECQEVISVAQSNIDTILKDNIKQVIEGLDDKMKKDSIVVVNGYAQFFNTDKDDDCGGQDWTLFPLLGTALPLTVARRKKFNDLVVQINNAIKDVVEDVASTSNTKFTIGFSNWDPWVYSGVSGQFCDPSSTGEYPDSKQDDLQFFKRNTMPDDGSGDLKRRGWADLTPPHDLAHGTLSRSAIASSSLRNSRNPPAVALKKLDPRAPTPPSCPGDGSWTDNIPVSDAVGKSFHPNEDGHITIASFAAQRLMELRAQVLGVDAGSCPSPTADVFTCWQKDGRKAYASADRMNENYKTFCEKDMKLVYRGGSVGYIGSATYHKGTPDEHVFAVQLSESASTRSQEDLRSECLESMERIINSCDGNDPDNPMDWKFGGQWQRDDNFWEVTALADNRPWPVIQEADGSCKGWWHGYWSSYEIYGAGFSDYDHGQKTLLPSSNDCGGATSDWKFEYLDEPTKDGYEWKANFNKLVFVRARCFGNNKVVRASGGYTHGCGGNDA</sequence>
<evidence type="ECO:0000313" key="5">
    <source>
        <dbReference type="Proteomes" id="UP001430848"/>
    </source>
</evidence>
<organism evidence="4 5">
    <name type="scientific">Diaporthe eres</name>
    <name type="common">Phomopsis oblonga</name>
    <dbReference type="NCBI Taxonomy" id="83184"/>
    <lineage>
        <taxon>Eukaryota</taxon>
        <taxon>Fungi</taxon>
        <taxon>Dikarya</taxon>
        <taxon>Ascomycota</taxon>
        <taxon>Pezizomycotina</taxon>
        <taxon>Sordariomycetes</taxon>
        <taxon>Sordariomycetidae</taxon>
        <taxon>Diaporthales</taxon>
        <taxon>Diaporthaceae</taxon>
        <taxon>Diaporthe</taxon>
        <taxon>Diaporthe eres species complex</taxon>
    </lineage>
</organism>
<evidence type="ECO:0000259" key="3">
    <source>
        <dbReference type="Pfam" id="PF13472"/>
    </source>
</evidence>
<gene>
    <name evidence="4" type="ORF">SLS63_012158</name>
</gene>
<dbReference type="InterPro" id="IPR036514">
    <property type="entry name" value="SGNH_hydro_sf"/>
</dbReference>
<dbReference type="Proteomes" id="UP001430848">
    <property type="component" value="Unassembled WGS sequence"/>
</dbReference>
<keyword evidence="5" id="KW-1185">Reference proteome</keyword>
<feature type="signal peptide" evidence="2">
    <location>
        <begin position="1"/>
        <end position="21"/>
    </location>
</feature>
<dbReference type="SUPFAM" id="SSF52266">
    <property type="entry name" value="SGNH hydrolase"/>
    <property type="match status" value="1"/>
</dbReference>
<keyword evidence="2" id="KW-0732">Signal</keyword>
<dbReference type="Pfam" id="PF13472">
    <property type="entry name" value="Lipase_GDSL_2"/>
    <property type="match status" value="1"/>
</dbReference>
<proteinExistence type="predicted"/>
<dbReference type="InterPro" id="IPR013830">
    <property type="entry name" value="SGNH_hydro"/>
</dbReference>
<accession>A0ABR1NRZ6</accession>
<feature type="region of interest" description="Disordered" evidence="1">
    <location>
        <begin position="355"/>
        <end position="391"/>
    </location>
</feature>
<evidence type="ECO:0000256" key="2">
    <source>
        <dbReference type="SAM" id="SignalP"/>
    </source>
</evidence>
<feature type="chain" id="PRO_5045832336" description="SGNH hydrolase-type esterase domain-containing protein" evidence="2">
    <location>
        <begin position="22"/>
        <end position="669"/>
    </location>
</feature>
<comment type="caution">
    <text evidence="4">The sequence shown here is derived from an EMBL/GenBank/DDBJ whole genome shotgun (WGS) entry which is preliminary data.</text>
</comment>
<evidence type="ECO:0000313" key="4">
    <source>
        <dbReference type="EMBL" id="KAK7713076.1"/>
    </source>
</evidence>
<feature type="compositionally biased region" description="Low complexity" evidence="1">
    <location>
        <begin position="355"/>
        <end position="364"/>
    </location>
</feature>
<evidence type="ECO:0000256" key="1">
    <source>
        <dbReference type="SAM" id="MobiDB-lite"/>
    </source>
</evidence>
<dbReference type="Gene3D" id="3.40.50.1110">
    <property type="entry name" value="SGNH hydrolase"/>
    <property type="match status" value="1"/>
</dbReference>